<keyword evidence="2" id="KW-0805">Transcription regulation</keyword>
<comment type="subcellular location">
    <subcellularLocation>
        <location evidence="1">Nucleus</location>
    </subcellularLocation>
</comment>
<dbReference type="GO" id="GO:0005634">
    <property type="term" value="C:nucleus"/>
    <property type="evidence" value="ECO:0007669"/>
    <property type="project" value="UniProtKB-SubCell"/>
</dbReference>
<dbReference type="EMBL" id="JAAMPC010000135">
    <property type="protein sequence ID" value="KAG2243892.1"/>
    <property type="molecule type" value="Genomic_DNA"/>
</dbReference>
<keyword evidence="3" id="KW-0238">DNA-binding</keyword>
<evidence type="ECO:0000256" key="3">
    <source>
        <dbReference type="ARBA" id="ARBA00023125"/>
    </source>
</evidence>
<evidence type="ECO:0000256" key="1">
    <source>
        <dbReference type="ARBA" id="ARBA00004123"/>
    </source>
</evidence>
<reference evidence="7 8" key="1">
    <citation type="submission" date="2020-02" db="EMBL/GenBank/DDBJ databases">
        <authorList>
            <person name="Ma Q."/>
            <person name="Huang Y."/>
            <person name="Song X."/>
            <person name="Pei D."/>
        </authorList>
    </citation>
    <scope>NUCLEOTIDE SEQUENCE [LARGE SCALE GENOMIC DNA]</scope>
    <source>
        <strain evidence="7">Sxm20200214</strain>
        <tissue evidence="7">Leaf</tissue>
    </source>
</reference>
<keyword evidence="5" id="KW-0539">Nucleus</keyword>
<comment type="caution">
    <text evidence="7">The sequence shown here is derived from an EMBL/GenBank/DDBJ whole genome shotgun (WGS) entry which is preliminary data.</text>
</comment>
<organism evidence="7 8">
    <name type="scientific">Brassica carinata</name>
    <name type="common">Ethiopian mustard</name>
    <name type="synonym">Abyssinian cabbage</name>
    <dbReference type="NCBI Taxonomy" id="52824"/>
    <lineage>
        <taxon>Eukaryota</taxon>
        <taxon>Viridiplantae</taxon>
        <taxon>Streptophyta</taxon>
        <taxon>Embryophyta</taxon>
        <taxon>Tracheophyta</taxon>
        <taxon>Spermatophyta</taxon>
        <taxon>Magnoliopsida</taxon>
        <taxon>eudicotyledons</taxon>
        <taxon>Gunneridae</taxon>
        <taxon>Pentapetalae</taxon>
        <taxon>rosids</taxon>
        <taxon>malvids</taxon>
        <taxon>Brassicales</taxon>
        <taxon>Brassicaceae</taxon>
        <taxon>Brassiceae</taxon>
        <taxon>Brassica</taxon>
    </lineage>
</organism>
<evidence type="ECO:0000313" key="8">
    <source>
        <dbReference type="Proteomes" id="UP000886595"/>
    </source>
</evidence>
<dbReference type="SUPFAM" id="SSF101936">
    <property type="entry name" value="DNA-binding pseudobarrel domain"/>
    <property type="match status" value="1"/>
</dbReference>
<evidence type="ECO:0000256" key="4">
    <source>
        <dbReference type="ARBA" id="ARBA00023163"/>
    </source>
</evidence>
<dbReference type="PANTHER" id="PTHR34269:SF15">
    <property type="entry name" value="TF-B3 DOMAIN-CONTAINING PROTEIN"/>
    <property type="match status" value="1"/>
</dbReference>
<dbReference type="Gene3D" id="2.40.330.10">
    <property type="entry name" value="DNA-binding pseudobarrel domain"/>
    <property type="match status" value="1"/>
</dbReference>
<keyword evidence="8" id="KW-1185">Reference proteome</keyword>
<gene>
    <name evidence="7" type="ORF">Bca52824_094267</name>
</gene>
<dbReference type="CDD" id="cd10017">
    <property type="entry name" value="B3_DNA"/>
    <property type="match status" value="1"/>
</dbReference>
<name>A0A8X7P3X8_BRACI</name>
<dbReference type="InterPro" id="IPR051442">
    <property type="entry name" value="B3_domain"/>
</dbReference>
<proteinExistence type="predicted"/>
<accession>A0A8X7P3X8</accession>
<keyword evidence="4" id="KW-0804">Transcription</keyword>
<dbReference type="Proteomes" id="UP000886595">
    <property type="component" value="Unassembled WGS sequence"/>
</dbReference>
<dbReference type="OrthoDB" id="1037992at2759"/>
<dbReference type="SMART" id="SM01019">
    <property type="entry name" value="B3"/>
    <property type="match status" value="1"/>
</dbReference>
<dbReference type="PANTHER" id="PTHR34269">
    <property type="entry name" value="TRANSCRIPTION FACTOR B3-DOMAIN FAMILY-RELATED"/>
    <property type="match status" value="1"/>
</dbReference>
<dbReference type="GO" id="GO:0003677">
    <property type="term" value="F:DNA binding"/>
    <property type="evidence" value="ECO:0007669"/>
    <property type="project" value="UniProtKB-KW"/>
</dbReference>
<dbReference type="InterPro" id="IPR015300">
    <property type="entry name" value="DNA-bd_pseudobarrel_sf"/>
</dbReference>
<protein>
    <recommendedName>
        <fullName evidence="6">TF-B3 domain-containing protein</fullName>
    </recommendedName>
</protein>
<dbReference type="AlphaFoldDB" id="A0A8X7P3X8"/>
<evidence type="ECO:0000313" key="7">
    <source>
        <dbReference type="EMBL" id="KAG2243892.1"/>
    </source>
</evidence>
<feature type="domain" description="TF-B3" evidence="6">
    <location>
        <begin position="19"/>
        <end position="123"/>
    </location>
</feature>
<evidence type="ECO:0000259" key="6">
    <source>
        <dbReference type="SMART" id="SM01019"/>
    </source>
</evidence>
<sequence>MANIGSFLFSHPLDPALIISKQLTKSDLQGNVKLPKQQTESVLMRMGGVTAYELQNGKEVVVSDLVEGDEYKVTLRCLNNTAYYFGDGWCTMKHSLDLEEGETLKLYWYQDQKIFVILNFNHIVL</sequence>
<dbReference type="InterPro" id="IPR003340">
    <property type="entry name" value="B3_DNA-bd"/>
</dbReference>
<evidence type="ECO:0000256" key="2">
    <source>
        <dbReference type="ARBA" id="ARBA00023015"/>
    </source>
</evidence>
<evidence type="ECO:0000256" key="5">
    <source>
        <dbReference type="ARBA" id="ARBA00023242"/>
    </source>
</evidence>